<dbReference type="EMBL" id="CP040749">
    <property type="protein sequence ID" value="QCX41019.1"/>
    <property type="molecule type" value="Genomic_DNA"/>
</dbReference>
<dbReference type="KEGG" id="fbe:FF125_07420"/>
<dbReference type="PANTHER" id="PTHR33706:SF1">
    <property type="entry name" value="TPR REPEAT PROTEIN"/>
    <property type="match status" value="1"/>
</dbReference>
<organism evidence="2 3">
    <name type="scientific">Aureibaculum algae</name>
    <dbReference type="NCBI Taxonomy" id="2584122"/>
    <lineage>
        <taxon>Bacteria</taxon>
        <taxon>Pseudomonadati</taxon>
        <taxon>Bacteroidota</taxon>
        <taxon>Flavobacteriia</taxon>
        <taxon>Flavobacteriales</taxon>
        <taxon>Flavobacteriaceae</taxon>
        <taxon>Aureibaculum</taxon>
    </lineage>
</organism>
<dbReference type="SUPFAM" id="SSF82185">
    <property type="entry name" value="Histone H3 K4-specific methyltransferase SET7/9 N-terminal domain"/>
    <property type="match status" value="2"/>
</dbReference>
<proteinExistence type="predicted"/>
<dbReference type="OrthoDB" id="9785122at2"/>
<dbReference type="Gene3D" id="2.20.110.10">
    <property type="entry name" value="Histone H3 K4-specific methyltransferase SET7/9 N-terminal domain"/>
    <property type="match status" value="3"/>
</dbReference>
<evidence type="ECO:0000256" key="1">
    <source>
        <dbReference type="SAM" id="MobiDB-lite"/>
    </source>
</evidence>
<reference evidence="2 3" key="1">
    <citation type="submission" date="2019-05" db="EMBL/GenBank/DDBJ databases">
        <title>Algicella ahnfeltiae gen. nov., sp. nov., a novel marine bacterium of the family Flavobacteriaceae isolated from a red alga.</title>
        <authorList>
            <person name="Nedashkovskaya O.I."/>
            <person name="Kukhlevskiy A.D."/>
            <person name="Kim S.-G."/>
            <person name="Zhukova N.V."/>
            <person name="Mikhailov V.V."/>
        </authorList>
    </citation>
    <scope>NUCLEOTIDE SEQUENCE [LARGE SCALE GENOMIC DNA]</scope>
    <source>
        <strain evidence="2 3">10Alg115</strain>
    </source>
</reference>
<evidence type="ECO:0000313" key="2">
    <source>
        <dbReference type="EMBL" id="QCX41019.1"/>
    </source>
</evidence>
<accession>A0A5B7TW21</accession>
<feature type="region of interest" description="Disordered" evidence="1">
    <location>
        <begin position="206"/>
        <end position="229"/>
    </location>
</feature>
<protein>
    <submittedName>
        <fullName evidence="2">Toxin-antitoxin system YwqK family antitoxin</fullName>
    </submittedName>
</protein>
<gene>
    <name evidence="2" type="ORF">FF125_07420</name>
</gene>
<sequence>MIVAILGSQLSFSQDDSNQLDENGNRHGVWKKYYSNSRIRYRGTFEHGKEVGTFKYYSAAQSDYPNVIKKFENNDGIADVSFYSDEGLLLSSGKMDGKKRVGKWQYFHEDGKTIMSEENYVDGKLEGDYKTFYNTGKPTEVGYFKDGKLDSVYRKYSIKGHLYQHFNYKNGLLNGKAVYYNRKTGELTTKGEFKDDKKVGTWENYADGELISTEQPNKKKERPKKQEKN</sequence>
<dbReference type="AlphaFoldDB" id="A0A5B7TW21"/>
<dbReference type="Proteomes" id="UP000306229">
    <property type="component" value="Chromosome"/>
</dbReference>
<dbReference type="PANTHER" id="PTHR33706">
    <property type="entry name" value="MORN VARIANT REPEAT PROTEIN"/>
    <property type="match status" value="1"/>
</dbReference>
<evidence type="ECO:0000313" key="3">
    <source>
        <dbReference type="Proteomes" id="UP000306229"/>
    </source>
</evidence>
<keyword evidence="3" id="KW-1185">Reference proteome</keyword>
<name>A0A5B7TW21_9FLAO</name>